<dbReference type="OrthoDB" id="9798434at2"/>
<dbReference type="STRING" id="938405.SAMN02927895_05068"/>
<dbReference type="Proteomes" id="UP000198925">
    <property type="component" value="Unassembled WGS sequence"/>
</dbReference>
<dbReference type="Pfam" id="PF06793">
    <property type="entry name" value="UPF0262"/>
    <property type="match status" value="1"/>
</dbReference>
<dbReference type="EMBL" id="FMZX01000004">
    <property type="protein sequence ID" value="SDD03986.1"/>
    <property type="molecule type" value="Genomic_DNA"/>
</dbReference>
<proteinExistence type="predicted"/>
<name>A0A1G6RJ92_9PROT</name>
<keyword evidence="2" id="KW-1185">Reference proteome</keyword>
<evidence type="ECO:0000313" key="1">
    <source>
        <dbReference type="EMBL" id="SDD03986.1"/>
    </source>
</evidence>
<sequence>MPEPGPEPRRIARLDLPDASPLPSAYAEADRRQAVQDLLATNSFDPLGVPGGPFVLHLCVRDGRLVFDIRDEAEEPVRAVALALGPFRRLIKDYHLIVQSHEQAVTEGGHEARIQAIDMGRRGLHNEGATLLEERLKGRIGLDFETARRLFTLVCALHQRI</sequence>
<protein>
    <submittedName>
        <fullName evidence="1">Uncharacterized protein, UPF0262 family</fullName>
    </submittedName>
</protein>
<gene>
    <name evidence="1" type="ORF">SAMN04487779_100413</name>
</gene>
<dbReference type="RefSeq" id="WP_090570337.1">
    <property type="nucleotide sequence ID" value="NZ_FMXZ01000026.1"/>
</dbReference>
<evidence type="ECO:0000313" key="2">
    <source>
        <dbReference type="Proteomes" id="UP000198925"/>
    </source>
</evidence>
<dbReference type="AlphaFoldDB" id="A0A1G6RJ92"/>
<organism evidence="1 2">
    <name type="scientific">Belnapia rosea</name>
    <dbReference type="NCBI Taxonomy" id="938405"/>
    <lineage>
        <taxon>Bacteria</taxon>
        <taxon>Pseudomonadati</taxon>
        <taxon>Pseudomonadota</taxon>
        <taxon>Alphaproteobacteria</taxon>
        <taxon>Acetobacterales</taxon>
        <taxon>Roseomonadaceae</taxon>
        <taxon>Belnapia</taxon>
    </lineage>
</organism>
<reference evidence="1 2" key="1">
    <citation type="submission" date="2016-10" db="EMBL/GenBank/DDBJ databases">
        <authorList>
            <person name="de Groot N.N."/>
        </authorList>
    </citation>
    <scope>NUCLEOTIDE SEQUENCE [LARGE SCALE GENOMIC DNA]</scope>
    <source>
        <strain evidence="1 2">CPCC 100156</strain>
    </source>
</reference>
<dbReference type="InterPro" id="IPR008321">
    <property type="entry name" value="UCP032146"/>
</dbReference>
<dbReference type="NCBIfam" id="NF002769">
    <property type="entry name" value="PRK02853.1"/>
    <property type="match status" value="1"/>
</dbReference>
<accession>A0A1G6RJ92</accession>